<feature type="transmembrane region" description="Helical" evidence="3">
    <location>
        <begin position="57"/>
        <end position="83"/>
    </location>
</feature>
<keyword evidence="3" id="KW-0472">Membrane</keyword>
<feature type="transmembrane region" description="Helical" evidence="3">
    <location>
        <begin position="107"/>
        <end position="126"/>
    </location>
</feature>
<dbReference type="InterPro" id="IPR050300">
    <property type="entry name" value="GDXG_lipolytic_enzyme"/>
</dbReference>
<sequence length="451" mass="47381">MVRAISPLSSHLTGPPVMRNDLEEPGSEMPPASPGIPAPPPDPSDGGAGTGSRPVRIILLAVAVLLGLLVLVNQLLAVLPVGWLSPVLHVRLLQAVVLVTGGVRDTVGIWNIVLAALALAAAVYALRKSGARRRTARTFVAVAGVGLALALFTTTVQVFAVHGATGKWIPFAPTTFTAELGRGPDRTVTYATLDGERMEADLYLPDNASAASATPLVVSIHGGGFVQGSRGRTPYTSWLADHGYAVLDVDYRLSTASEHRWNTEDADAACAMTWATAHADEYHWDLNRVATLGGSAGGNLAINVAYKINAGTMKPSCGTAAELPRVKATIASFPAVDLTAGESDSALGHQVGQWHIGGTPAQHPDRYQAVDSATHITENAPPTLIVQGGADHLVFAEHTKAFADKLTAAGITHRYVQLPFMEHGYDGSVANIGMQTTRALALPWLRDHLGD</sequence>
<feature type="compositionally biased region" description="Pro residues" evidence="2">
    <location>
        <begin position="31"/>
        <end position="43"/>
    </location>
</feature>
<dbReference type="PANTHER" id="PTHR48081">
    <property type="entry name" value="AB HYDROLASE SUPERFAMILY PROTEIN C4A8.06C"/>
    <property type="match status" value="1"/>
</dbReference>
<dbReference type="AlphaFoldDB" id="C9YXP8"/>
<dbReference type="KEGG" id="scb:SCAB_22881"/>
<keyword evidence="3" id="KW-1133">Transmembrane helix</keyword>
<feature type="region of interest" description="Disordered" evidence="2">
    <location>
        <begin position="1"/>
        <end position="49"/>
    </location>
</feature>
<keyword evidence="1" id="KW-0378">Hydrolase</keyword>
<feature type="domain" description="BD-FAE-like" evidence="4">
    <location>
        <begin position="201"/>
        <end position="406"/>
    </location>
</feature>
<accession>C9YXP8</accession>
<name>C9YXP8_STRSW</name>
<dbReference type="Proteomes" id="UP000001444">
    <property type="component" value="Chromosome"/>
</dbReference>
<dbReference type="GO" id="GO:0016787">
    <property type="term" value="F:hydrolase activity"/>
    <property type="evidence" value="ECO:0007669"/>
    <property type="project" value="UniProtKB-KW"/>
</dbReference>
<evidence type="ECO:0000256" key="1">
    <source>
        <dbReference type="ARBA" id="ARBA00022801"/>
    </source>
</evidence>
<reference evidence="5 6" key="1">
    <citation type="journal article" date="2010" name="Mol. Plant Microbe Interact.">
        <title>Streptomyces scabies 87-22 contains a coronafacic acid-like biosynthetic cluster that contributes to plant-microbe interactions.</title>
        <authorList>
            <person name="Bignell D.R."/>
            <person name="Seipke R.F."/>
            <person name="Huguet-Tapia J.C."/>
            <person name="Chambers A.H."/>
            <person name="Parry R.J."/>
            <person name="Loria R."/>
        </authorList>
    </citation>
    <scope>NUCLEOTIDE SEQUENCE [LARGE SCALE GENOMIC DNA]</scope>
    <source>
        <strain evidence="5 6">87.22</strain>
    </source>
</reference>
<dbReference type="eggNOG" id="COG0657">
    <property type="taxonomic scope" value="Bacteria"/>
</dbReference>
<dbReference type="Gene3D" id="3.40.50.1820">
    <property type="entry name" value="alpha/beta hydrolase"/>
    <property type="match status" value="1"/>
</dbReference>
<keyword evidence="6" id="KW-1185">Reference proteome</keyword>
<gene>
    <name evidence="5" type="ordered locus">SCAB_22881</name>
</gene>
<dbReference type="InterPro" id="IPR029058">
    <property type="entry name" value="AB_hydrolase_fold"/>
</dbReference>
<keyword evidence="3" id="KW-0812">Transmembrane</keyword>
<proteinExistence type="predicted"/>
<dbReference type="InterPro" id="IPR049492">
    <property type="entry name" value="BD-FAE-like_dom"/>
</dbReference>
<evidence type="ECO:0000259" key="4">
    <source>
        <dbReference type="Pfam" id="PF20434"/>
    </source>
</evidence>
<dbReference type="EMBL" id="FN554889">
    <property type="protein sequence ID" value="CBG69402.1"/>
    <property type="molecule type" value="Genomic_DNA"/>
</dbReference>
<evidence type="ECO:0000256" key="2">
    <source>
        <dbReference type="SAM" id="MobiDB-lite"/>
    </source>
</evidence>
<organism evidence="5 6">
    <name type="scientific">Streptomyces scabiei (strain 87.22)</name>
    <dbReference type="NCBI Taxonomy" id="680198"/>
    <lineage>
        <taxon>Bacteria</taxon>
        <taxon>Bacillati</taxon>
        <taxon>Actinomycetota</taxon>
        <taxon>Actinomycetes</taxon>
        <taxon>Kitasatosporales</taxon>
        <taxon>Streptomycetaceae</taxon>
        <taxon>Streptomyces</taxon>
    </lineage>
</organism>
<dbReference type="SUPFAM" id="SSF53474">
    <property type="entry name" value="alpha/beta-Hydrolases"/>
    <property type="match status" value="1"/>
</dbReference>
<evidence type="ECO:0000313" key="6">
    <source>
        <dbReference type="Proteomes" id="UP000001444"/>
    </source>
</evidence>
<feature type="transmembrane region" description="Helical" evidence="3">
    <location>
        <begin position="138"/>
        <end position="160"/>
    </location>
</feature>
<evidence type="ECO:0000313" key="5">
    <source>
        <dbReference type="EMBL" id="CBG69402.1"/>
    </source>
</evidence>
<dbReference type="STRING" id="680198.SCAB_22881"/>
<dbReference type="Pfam" id="PF20434">
    <property type="entry name" value="BD-FAE"/>
    <property type="match status" value="1"/>
</dbReference>
<evidence type="ECO:0000256" key="3">
    <source>
        <dbReference type="SAM" id="Phobius"/>
    </source>
</evidence>
<protein>
    <submittedName>
        <fullName evidence="5">Putative membrane-anchored peptidase</fullName>
    </submittedName>
</protein>
<dbReference type="HOGENOM" id="CLU_012494_4_9_11"/>